<sequence>MDPWNRLLSPELLIPVCGMLMPLAIVVIALNFAYKYQERKHRTIVDLLEKGLPVPRELLRSSRRTGSALMRALTLVGVGVGTSAFLGAMFQFDHGLWAAGLIPLAIGVAQLIALKIEPQPPEPPELSSIDLQ</sequence>
<keyword evidence="1" id="KW-1133">Transmembrane helix</keyword>
<dbReference type="Proteomes" id="UP001139353">
    <property type="component" value="Unassembled WGS sequence"/>
</dbReference>
<comment type="caution">
    <text evidence="3">The sequence shown here is derived from an EMBL/GenBank/DDBJ whole genome shotgun (WGS) entry which is preliminary data.</text>
</comment>
<evidence type="ECO:0000259" key="2">
    <source>
        <dbReference type="Pfam" id="PF19762"/>
    </source>
</evidence>
<evidence type="ECO:0000313" key="4">
    <source>
        <dbReference type="Proteomes" id="UP001139353"/>
    </source>
</evidence>
<feature type="domain" description="DUF6249" evidence="2">
    <location>
        <begin position="13"/>
        <end position="117"/>
    </location>
</feature>
<feature type="transmembrane region" description="Helical" evidence="1">
    <location>
        <begin position="68"/>
        <end position="90"/>
    </location>
</feature>
<keyword evidence="1" id="KW-0472">Membrane</keyword>
<feature type="transmembrane region" description="Helical" evidence="1">
    <location>
        <begin position="12"/>
        <end position="34"/>
    </location>
</feature>
<name>A0A9X1YNV5_9BURK</name>
<keyword evidence="1" id="KW-0812">Transmembrane</keyword>
<dbReference type="Pfam" id="PF19762">
    <property type="entry name" value="DUF6249"/>
    <property type="match status" value="1"/>
</dbReference>
<organism evidence="3 4">
    <name type="scientific">Scleromatobacter humisilvae</name>
    <dbReference type="NCBI Taxonomy" id="2897159"/>
    <lineage>
        <taxon>Bacteria</taxon>
        <taxon>Pseudomonadati</taxon>
        <taxon>Pseudomonadota</taxon>
        <taxon>Betaproteobacteria</taxon>
        <taxon>Burkholderiales</taxon>
        <taxon>Sphaerotilaceae</taxon>
        <taxon>Scleromatobacter</taxon>
    </lineage>
</organism>
<protein>
    <submittedName>
        <fullName evidence="3">DUF6249 domain-containing protein</fullName>
    </submittedName>
</protein>
<dbReference type="EMBL" id="JAJLJH010000018">
    <property type="protein sequence ID" value="MCK9689684.1"/>
    <property type="molecule type" value="Genomic_DNA"/>
</dbReference>
<proteinExistence type="predicted"/>
<accession>A0A9X1YNV5</accession>
<dbReference type="RefSeq" id="WP_275685734.1">
    <property type="nucleotide sequence ID" value="NZ_JAJLJH010000018.1"/>
</dbReference>
<evidence type="ECO:0000313" key="3">
    <source>
        <dbReference type="EMBL" id="MCK9689684.1"/>
    </source>
</evidence>
<evidence type="ECO:0000256" key="1">
    <source>
        <dbReference type="SAM" id="Phobius"/>
    </source>
</evidence>
<feature type="transmembrane region" description="Helical" evidence="1">
    <location>
        <begin position="96"/>
        <end position="114"/>
    </location>
</feature>
<keyword evidence="4" id="KW-1185">Reference proteome</keyword>
<gene>
    <name evidence="3" type="ORF">LPC04_28525</name>
</gene>
<reference evidence="3" key="1">
    <citation type="submission" date="2021-11" db="EMBL/GenBank/DDBJ databases">
        <title>BS-T2-15 a new species belonging to the Comamonadaceae family isolated from the soil of a French oak forest.</title>
        <authorList>
            <person name="Mieszkin S."/>
            <person name="Alain K."/>
        </authorList>
    </citation>
    <scope>NUCLEOTIDE SEQUENCE</scope>
    <source>
        <strain evidence="3">BS-T2-15</strain>
    </source>
</reference>
<dbReference type="InterPro" id="IPR046216">
    <property type="entry name" value="DUF6249"/>
</dbReference>
<dbReference type="AlphaFoldDB" id="A0A9X1YNV5"/>